<comment type="caution">
    <text evidence="8">The sequence shown here is derived from an EMBL/GenBank/DDBJ whole genome shotgun (WGS) entry which is preliminary data.</text>
</comment>
<dbReference type="PANTHER" id="PTHR11645">
    <property type="entry name" value="PYRROLINE-5-CARBOXYLATE REDUCTASE"/>
    <property type="match status" value="1"/>
</dbReference>
<comment type="catalytic activity">
    <reaction evidence="4">
        <text>L-proline + NADP(+) = (S)-1-pyrroline-5-carboxylate + NADPH + 2 H(+)</text>
        <dbReference type="Rhea" id="RHEA:14109"/>
        <dbReference type="ChEBI" id="CHEBI:15378"/>
        <dbReference type="ChEBI" id="CHEBI:17388"/>
        <dbReference type="ChEBI" id="CHEBI:57783"/>
        <dbReference type="ChEBI" id="CHEBI:58349"/>
        <dbReference type="ChEBI" id="CHEBI:60039"/>
        <dbReference type="EC" id="1.5.1.2"/>
    </reaction>
</comment>
<keyword evidence="4" id="KW-0963">Cytoplasm</keyword>
<dbReference type="Gene3D" id="3.40.50.720">
    <property type="entry name" value="NAD(P)-binding Rossmann-like Domain"/>
    <property type="match status" value="1"/>
</dbReference>
<evidence type="ECO:0000256" key="3">
    <source>
        <dbReference type="ARBA" id="ARBA00023002"/>
    </source>
</evidence>
<dbReference type="AlphaFoldDB" id="A0A2M7DQI3"/>
<feature type="binding site" evidence="5">
    <location>
        <begin position="13"/>
        <end position="18"/>
    </location>
    <ligand>
        <name>NADP(+)</name>
        <dbReference type="ChEBI" id="CHEBI:58349"/>
    </ligand>
</feature>
<dbReference type="InterPro" id="IPR029036">
    <property type="entry name" value="P5CR_dimer"/>
</dbReference>
<feature type="domain" description="Pyrroline-5-carboxylate reductase dimerisation" evidence="7">
    <location>
        <begin position="159"/>
        <end position="265"/>
    </location>
</feature>
<dbReference type="SUPFAM" id="SSF48179">
    <property type="entry name" value="6-phosphogluconate dehydrogenase C-terminal domain-like"/>
    <property type="match status" value="1"/>
</dbReference>
<dbReference type="InterPro" id="IPR036291">
    <property type="entry name" value="NAD(P)-bd_dom_sf"/>
</dbReference>
<evidence type="ECO:0000256" key="1">
    <source>
        <dbReference type="ARBA" id="ARBA00005525"/>
    </source>
</evidence>
<dbReference type="SUPFAM" id="SSF51735">
    <property type="entry name" value="NAD(P)-binding Rossmann-fold domains"/>
    <property type="match status" value="1"/>
</dbReference>
<organism evidence="8 9">
    <name type="scientific">Candidatus Falkowbacteria bacterium CG02_land_8_20_14_3_00_36_14</name>
    <dbReference type="NCBI Taxonomy" id="1974560"/>
    <lineage>
        <taxon>Bacteria</taxon>
        <taxon>Candidatus Falkowiibacteriota</taxon>
    </lineage>
</organism>
<keyword evidence="4" id="KW-0028">Amino-acid biosynthesis</keyword>
<keyword evidence="2 4" id="KW-0521">NADP</keyword>
<evidence type="ECO:0000259" key="7">
    <source>
        <dbReference type="Pfam" id="PF14748"/>
    </source>
</evidence>
<accession>A0A2M7DQI3</accession>
<dbReference type="GO" id="GO:0004735">
    <property type="term" value="F:pyrroline-5-carboxylate reductase activity"/>
    <property type="evidence" value="ECO:0007669"/>
    <property type="project" value="UniProtKB-UniRule"/>
</dbReference>
<dbReference type="InterPro" id="IPR000304">
    <property type="entry name" value="Pyrroline-COOH_reductase"/>
</dbReference>
<dbReference type="GO" id="GO:0005737">
    <property type="term" value="C:cytoplasm"/>
    <property type="evidence" value="ECO:0007669"/>
    <property type="project" value="UniProtKB-SubCell"/>
</dbReference>
<dbReference type="HAMAP" id="MF_01925">
    <property type="entry name" value="P5C_reductase"/>
    <property type="match status" value="1"/>
</dbReference>
<name>A0A2M7DQI3_9BACT</name>
<evidence type="ECO:0000256" key="2">
    <source>
        <dbReference type="ARBA" id="ARBA00022857"/>
    </source>
</evidence>
<dbReference type="UniPathway" id="UPA00098">
    <property type="reaction ID" value="UER00361"/>
</dbReference>
<evidence type="ECO:0000256" key="4">
    <source>
        <dbReference type="HAMAP-Rule" id="MF_01925"/>
    </source>
</evidence>
<gene>
    <name evidence="4" type="primary">proC</name>
    <name evidence="8" type="ORF">COS18_00910</name>
</gene>
<protein>
    <recommendedName>
        <fullName evidence="4">Pyrroline-5-carboxylate reductase</fullName>
        <shortName evidence="4">P5C reductase</shortName>
        <shortName evidence="4">P5CR</shortName>
        <ecNumber evidence="4">1.5.1.2</ecNumber>
    </recommendedName>
    <alternativeName>
        <fullName evidence="4">PCA reductase</fullName>
    </alternativeName>
</protein>
<feature type="binding site" evidence="5">
    <location>
        <position position="38"/>
    </location>
    <ligand>
        <name>NADP(+)</name>
        <dbReference type="ChEBI" id="CHEBI:58349"/>
    </ligand>
</feature>
<evidence type="ECO:0000313" key="9">
    <source>
        <dbReference type="Proteomes" id="UP000228896"/>
    </source>
</evidence>
<comment type="catalytic activity">
    <reaction evidence="4">
        <text>L-proline + NAD(+) = (S)-1-pyrroline-5-carboxylate + NADH + 2 H(+)</text>
        <dbReference type="Rhea" id="RHEA:14105"/>
        <dbReference type="ChEBI" id="CHEBI:15378"/>
        <dbReference type="ChEBI" id="CHEBI:17388"/>
        <dbReference type="ChEBI" id="CHEBI:57540"/>
        <dbReference type="ChEBI" id="CHEBI:57945"/>
        <dbReference type="ChEBI" id="CHEBI:60039"/>
        <dbReference type="EC" id="1.5.1.2"/>
    </reaction>
</comment>
<keyword evidence="3 4" id="KW-0560">Oxidoreductase</keyword>
<proteinExistence type="inferred from homology"/>
<dbReference type="InterPro" id="IPR008927">
    <property type="entry name" value="6-PGluconate_DH-like_C_sf"/>
</dbReference>
<comment type="subcellular location">
    <subcellularLocation>
        <location evidence="4">Cytoplasm</location>
    </subcellularLocation>
</comment>
<sequence length="271" mass="30302">MRNSKKNLNIGILGFGHMGEAIFRLLKKIPNLSFNICSLGIKKITGAVCVESIRELVEKSNPLFLCIKPQEFYSLNRNDFPEKTTDKIIISIMAGVCIKNIKKITGQEKIVRTMPNLPLQVGEGVIGWHANKKIFKRSELKEIETLLLFFGKKLFVKKENAIDSLTAISGSGPAYVFLFAEALIRSAVYFGFTKEQSQQIVLQTIKGSLAYIDSQEKNFNLEKLIAKIKSKKGTTEAALNEIGVKAFYDKWLKATSAAGKRANELSSYEIK</sequence>
<dbReference type="PIRSF" id="PIRSF000193">
    <property type="entry name" value="Pyrrol-5-carb_rd"/>
    <property type="match status" value="1"/>
</dbReference>
<dbReference type="Pfam" id="PF14748">
    <property type="entry name" value="P5CR_dimer"/>
    <property type="match status" value="1"/>
</dbReference>
<comment type="similarity">
    <text evidence="1 4">Belongs to the pyrroline-5-carboxylate reductase family.</text>
</comment>
<keyword evidence="4" id="KW-0641">Proline biosynthesis</keyword>
<evidence type="ECO:0000256" key="5">
    <source>
        <dbReference type="PIRSR" id="PIRSR000193-1"/>
    </source>
</evidence>
<dbReference type="GO" id="GO:0055129">
    <property type="term" value="P:L-proline biosynthetic process"/>
    <property type="evidence" value="ECO:0007669"/>
    <property type="project" value="UniProtKB-UniRule"/>
</dbReference>
<dbReference type="PANTHER" id="PTHR11645:SF0">
    <property type="entry name" value="PYRROLINE-5-CARBOXYLATE REDUCTASE 3"/>
    <property type="match status" value="1"/>
</dbReference>
<evidence type="ECO:0000259" key="6">
    <source>
        <dbReference type="Pfam" id="PF03807"/>
    </source>
</evidence>
<comment type="pathway">
    <text evidence="4">Amino-acid biosynthesis; L-proline biosynthesis; L-proline from L-glutamate 5-semialdehyde: step 1/1.</text>
</comment>
<dbReference type="EC" id="1.5.1.2" evidence="4"/>
<dbReference type="Gene3D" id="1.10.3730.10">
    <property type="entry name" value="ProC C-terminal domain-like"/>
    <property type="match status" value="1"/>
</dbReference>
<evidence type="ECO:0000313" key="8">
    <source>
        <dbReference type="EMBL" id="PIV52019.1"/>
    </source>
</evidence>
<reference evidence="9" key="1">
    <citation type="submission" date="2017-09" db="EMBL/GenBank/DDBJ databases">
        <title>Depth-based differentiation of microbial function through sediment-hosted aquifers and enrichment of novel symbionts in the deep terrestrial subsurface.</title>
        <authorList>
            <person name="Probst A.J."/>
            <person name="Ladd B."/>
            <person name="Jarett J.K."/>
            <person name="Geller-Mcgrath D.E."/>
            <person name="Sieber C.M.K."/>
            <person name="Emerson J.B."/>
            <person name="Anantharaman K."/>
            <person name="Thomas B.C."/>
            <person name="Malmstrom R."/>
            <person name="Stieglmeier M."/>
            <person name="Klingl A."/>
            <person name="Woyke T."/>
            <person name="Ryan C.M."/>
            <person name="Banfield J.F."/>
        </authorList>
    </citation>
    <scope>NUCLEOTIDE SEQUENCE [LARGE SCALE GENOMIC DNA]</scope>
</reference>
<dbReference type="EMBL" id="PETS01000017">
    <property type="protein sequence ID" value="PIV52019.1"/>
    <property type="molecule type" value="Genomic_DNA"/>
</dbReference>
<dbReference type="Pfam" id="PF03807">
    <property type="entry name" value="F420_oxidored"/>
    <property type="match status" value="1"/>
</dbReference>
<dbReference type="Proteomes" id="UP000228896">
    <property type="component" value="Unassembled WGS sequence"/>
</dbReference>
<comment type="function">
    <text evidence="4">Catalyzes the reduction of 1-pyrroline-5-carboxylate (PCA) to L-proline.</text>
</comment>
<feature type="domain" description="Pyrroline-5-carboxylate reductase catalytic N-terminal" evidence="6">
    <location>
        <begin position="10"/>
        <end position="95"/>
    </location>
</feature>
<dbReference type="InterPro" id="IPR028939">
    <property type="entry name" value="P5C_Rdtase_cat_N"/>
</dbReference>